<sequence>MTKDVLYLKKSENILLDILFENQDTQYQSFQSKLIPNIEPEKIIGVRTPVLRKIAKDFSKTPESKEFLQSLPHKYYEEDNVHGAIISDMKNFDEVIESLNNFLPYVDNWATCDLMSPKIFKKNTEKLLPHIHRWIKSPHTYTVRFAIGMLMSFYLGENYDDSYGQLVSSVRSEEYYINMMIAWYFATALAKNYEEVLPYLQEKRLEKWTHNKTIQKAIESYRITKEQKEFLKTLKIK</sequence>
<comment type="caution">
    <text evidence="1">The sequence shown here is derived from an EMBL/GenBank/DDBJ whole genome shotgun (WGS) entry which is preliminary data.</text>
</comment>
<protein>
    <submittedName>
        <fullName evidence="1">DNA alkylation repair protein</fullName>
    </submittedName>
</protein>
<proteinExistence type="predicted"/>
<dbReference type="Proteomes" id="UP000824118">
    <property type="component" value="Unassembled WGS sequence"/>
</dbReference>
<dbReference type="PANTHER" id="PTHR34070:SF1">
    <property type="entry name" value="DNA ALKYLATION REPAIR PROTEIN"/>
    <property type="match status" value="1"/>
</dbReference>
<accession>A0A9D1LX62</accession>
<reference evidence="1" key="2">
    <citation type="journal article" date="2021" name="PeerJ">
        <title>Extensive microbial diversity within the chicken gut microbiome revealed by metagenomics and culture.</title>
        <authorList>
            <person name="Gilroy R."/>
            <person name="Ravi A."/>
            <person name="Getino M."/>
            <person name="Pursley I."/>
            <person name="Horton D.L."/>
            <person name="Alikhan N.F."/>
            <person name="Baker D."/>
            <person name="Gharbi K."/>
            <person name="Hall N."/>
            <person name="Watson M."/>
            <person name="Adriaenssens E.M."/>
            <person name="Foster-Nyarko E."/>
            <person name="Jarju S."/>
            <person name="Secka A."/>
            <person name="Antonio M."/>
            <person name="Oren A."/>
            <person name="Chaudhuri R.R."/>
            <person name="La Ragione R."/>
            <person name="Hildebrand F."/>
            <person name="Pallen M.J."/>
        </authorList>
    </citation>
    <scope>NUCLEOTIDE SEQUENCE</scope>
    <source>
        <strain evidence="1">ChiGjej1B1-1684</strain>
    </source>
</reference>
<dbReference type="Gene3D" id="1.25.10.90">
    <property type="match status" value="1"/>
</dbReference>
<dbReference type="InterPro" id="IPR014825">
    <property type="entry name" value="DNA_alkylation"/>
</dbReference>
<dbReference type="EMBL" id="DVNG01000019">
    <property type="protein sequence ID" value="HIU49659.1"/>
    <property type="molecule type" value="Genomic_DNA"/>
</dbReference>
<gene>
    <name evidence="1" type="ORF">IAD22_01420</name>
</gene>
<name>A0A9D1LX62_9FIRM</name>
<dbReference type="InterPro" id="IPR016024">
    <property type="entry name" value="ARM-type_fold"/>
</dbReference>
<evidence type="ECO:0000313" key="1">
    <source>
        <dbReference type="EMBL" id="HIU49659.1"/>
    </source>
</evidence>
<dbReference type="SUPFAM" id="SSF48371">
    <property type="entry name" value="ARM repeat"/>
    <property type="match status" value="1"/>
</dbReference>
<dbReference type="AlphaFoldDB" id="A0A9D1LX62"/>
<organism evidence="1 2">
    <name type="scientific">Candidatus Limousia pullorum</name>
    <dbReference type="NCBI Taxonomy" id="2840860"/>
    <lineage>
        <taxon>Bacteria</taxon>
        <taxon>Bacillati</taxon>
        <taxon>Bacillota</taxon>
        <taxon>Clostridia</taxon>
        <taxon>Eubacteriales</taxon>
        <taxon>Oscillospiraceae</taxon>
        <taxon>Oscillospiraceae incertae sedis</taxon>
        <taxon>Candidatus Limousia</taxon>
    </lineage>
</organism>
<evidence type="ECO:0000313" key="2">
    <source>
        <dbReference type="Proteomes" id="UP000824118"/>
    </source>
</evidence>
<dbReference type="Pfam" id="PF08713">
    <property type="entry name" value="DNA_alkylation"/>
    <property type="match status" value="1"/>
</dbReference>
<dbReference type="PANTHER" id="PTHR34070">
    <property type="entry name" value="ARMADILLO-TYPE FOLD"/>
    <property type="match status" value="1"/>
</dbReference>
<dbReference type="CDD" id="cd06561">
    <property type="entry name" value="AlkD_like"/>
    <property type="match status" value="1"/>
</dbReference>
<reference evidence="1" key="1">
    <citation type="submission" date="2020-10" db="EMBL/GenBank/DDBJ databases">
        <authorList>
            <person name="Gilroy R."/>
        </authorList>
    </citation>
    <scope>NUCLEOTIDE SEQUENCE</scope>
    <source>
        <strain evidence="1">ChiGjej1B1-1684</strain>
    </source>
</reference>